<gene>
    <name evidence="1" type="ORF">CLV49_0154</name>
</gene>
<name>A0A2P8GRI8_9MICO</name>
<dbReference type="RefSeq" id="WP_158261872.1">
    <property type="nucleotide sequence ID" value="NZ_PYAU01000001.1"/>
</dbReference>
<protein>
    <submittedName>
        <fullName evidence="1">Uncharacterized protein</fullName>
    </submittedName>
</protein>
<reference evidence="1 2" key="1">
    <citation type="submission" date="2018-03" db="EMBL/GenBank/DDBJ databases">
        <title>Genomic Encyclopedia of Archaeal and Bacterial Type Strains, Phase II (KMG-II): from individual species to whole genera.</title>
        <authorList>
            <person name="Goeker M."/>
        </authorList>
    </citation>
    <scope>NUCLEOTIDE SEQUENCE [LARGE SCALE GENOMIC DNA]</scope>
    <source>
        <strain evidence="1 2">DSM 21548</strain>
    </source>
</reference>
<dbReference type="Proteomes" id="UP000241203">
    <property type="component" value="Unassembled WGS sequence"/>
</dbReference>
<dbReference type="AlphaFoldDB" id="A0A2P8GRI8"/>
<dbReference type="EMBL" id="PYAU01000001">
    <property type="protein sequence ID" value="PSL36562.1"/>
    <property type="molecule type" value="Genomic_DNA"/>
</dbReference>
<evidence type="ECO:0000313" key="1">
    <source>
        <dbReference type="EMBL" id="PSL36562.1"/>
    </source>
</evidence>
<accession>A0A2P8GRI8</accession>
<sequence length="58" mass="6288">MSTPLEDAVLVSYLAKLTEKGLNEDLIKAIGLAFLGEKLPTAEIVAEFIKQHSGQKFA</sequence>
<evidence type="ECO:0000313" key="2">
    <source>
        <dbReference type="Proteomes" id="UP000241203"/>
    </source>
</evidence>
<organism evidence="1 2">
    <name type="scientific">Labedella gwakjiensis</name>
    <dbReference type="NCBI Taxonomy" id="390269"/>
    <lineage>
        <taxon>Bacteria</taxon>
        <taxon>Bacillati</taxon>
        <taxon>Actinomycetota</taxon>
        <taxon>Actinomycetes</taxon>
        <taxon>Micrococcales</taxon>
        <taxon>Microbacteriaceae</taxon>
        <taxon>Labedella</taxon>
    </lineage>
</organism>
<proteinExistence type="predicted"/>
<comment type="caution">
    <text evidence="1">The sequence shown here is derived from an EMBL/GenBank/DDBJ whole genome shotgun (WGS) entry which is preliminary data.</text>
</comment>